<reference evidence="3" key="1">
    <citation type="submission" date="2013-08" db="EMBL/GenBank/DDBJ databases">
        <authorList>
            <person name="Mendez C."/>
            <person name="Richter M."/>
            <person name="Ferrer M."/>
            <person name="Sanchez J."/>
        </authorList>
    </citation>
    <scope>NUCLEOTIDE SEQUENCE</scope>
</reference>
<dbReference type="GO" id="GO:0005739">
    <property type="term" value="C:mitochondrion"/>
    <property type="evidence" value="ECO:0007669"/>
    <property type="project" value="TreeGrafter"/>
</dbReference>
<dbReference type="InterPro" id="IPR015424">
    <property type="entry name" value="PyrdxlP-dep_Trfase"/>
</dbReference>
<accession>T1A6H3</accession>
<dbReference type="EMBL" id="AUZY01006949">
    <property type="protein sequence ID" value="EQD52552.1"/>
    <property type="molecule type" value="Genomic_DNA"/>
</dbReference>
<dbReference type="Gene3D" id="3.40.640.10">
    <property type="entry name" value="Type I PLP-dependent aspartate aminotransferase-like (Major domain)"/>
    <property type="match status" value="1"/>
</dbReference>
<dbReference type="AlphaFoldDB" id="T1A6H3"/>
<dbReference type="PANTHER" id="PTHR45688:SF13">
    <property type="entry name" value="ALANINE--GLYOXYLATE AMINOTRANSFERASE 2-LIKE"/>
    <property type="match status" value="1"/>
</dbReference>
<keyword evidence="3" id="KW-0413">Isomerase</keyword>
<reference evidence="3" key="2">
    <citation type="journal article" date="2014" name="ISME J.">
        <title>Microbial stratification in low pH oxic and suboxic macroscopic growths along an acid mine drainage.</title>
        <authorList>
            <person name="Mendez-Garcia C."/>
            <person name="Mesa V."/>
            <person name="Sprenger R.R."/>
            <person name="Richter M."/>
            <person name="Diez M.S."/>
            <person name="Solano J."/>
            <person name="Bargiela R."/>
            <person name="Golyshina O.V."/>
            <person name="Manteca A."/>
            <person name="Ramos J.L."/>
            <person name="Gallego J.R."/>
            <person name="Llorente I."/>
            <person name="Martins Dos Santos V.A."/>
            <person name="Jensen O.N."/>
            <person name="Pelaez A.I."/>
            <person name="Sanchez J."/>
            <person name="Ferrer M."/>
        </authorList>
    </citation>
    <scope>NUCLEOTIDE SEQUENCE</scope>
</reference>
<sequence>MNDAEPVRGEFAAVGRREISIVRGEGARLWDDRGRSFVDLGISLGVGNLGHSNPAIVDAIETQARQLIHVGSACDTPPRHDFVQRLLELMPPTLDRVFLS</sequence>
<protein>
    <submittedName>
        <fullName evidence="3">Aminotransferase class-III</fullName>
        <ecNumber evidence="3">5.4.3.8</ecNumber>
    </submittedName>
</protein>
<gene>
    <name evidence="3" type="ORF">B1B_10680</name>
</gene>
<keyword evidence="3" id="KW-0808">Transferase</keyword>
<dbReference type="PANTHER" id="PTHR45688">
    <property type="match status" value="1"/>
</dbReference>
<name>T1A6H3_9ZZZZ</name>
<dbReference type="EC" id="5.4.3.8" evidence="3"/>
<comment type="similarity">
    <text evidence="1">Belongs to the class-III pyridoxal-phosphate-dependent aminotransferase family.</text>
</comment>
<dbReference type="GO" id="GO:0042286">
    <property type="term" value="F:glutamate-1-semialdehyde 2,1-aminomutase activity"/>
    <property type="evidence" value="ECO:0007669"/>
    <property type="project" value="UniProtKB-EC"/>
</dbReference>
<keyword evidence="2" id="KW-0663">Pyridoxal phosphate</keyword>
<dbReference type="Gene3D" id="3.90.1150.10">
    <property type="entry name" value="Aspartate Aminotransferase, domain 1"/>
    <property type="match status" value="1"/>
</dbReference>
<keyword evidence="3" id="KW-0032">Aminotransferase</keyword>
<evidence type="ECO:0000256" key="2">
    <source>
        <dbReference type="ARBA" id="ARBA00022898"/>
    </source>
</evidence>
<dbReference type="InterPro" id="IPR005814">
    <property type="entry name" value="Aminotrans_3"/>
</dbReference>
<proteinExistence type="inferred from homology"/>
<dbReference type="SUPFAM" id="SSF53383">
    <property type="entry name" value="PLP-dependent transferases"/>
    <property type="match status" value="1"/>
</dbReference>
<feature type="non-terminal residue" evidence="3">
    <location>
        <position position="100"/>
    </location>
</feature>
<dbReference type="InterPro" id="IPR015422">
    <property type="entry name" value="PyrdxlP-dep_Trfase_small"/>
</dbReference>
<dbReference type="InterPro" id="IPR015421">
    <property type="entry name" value="PyrdxlP-dep_Trfase_major"/>
</dbReference>
<dbReference type="GO" id="GO:0008483">
    <property type="term" value="F:transaminase activity"/>
    <property type="evidence" value="ECO:0007669"/>
    <property type="project" value="UniProtKB-KW"/>
</dbReference>
<organism evidence="3">
    <name type="scientific">mine drainage metagenome</name>
    <dbReference type="NCBI Taxonomy" id="410659"/>
    <lineage>
        <taxon>unclassified sequences</taxon>
        <taxon>metagenomes</taxon>
        <taxon>ecological metagenomes</taxon>
    </lineage>
</organism>
<dbReference type="Pfam" id="PF00202">
    <property type="entry name" value="Aminotran_3"/>
    <property type="match status" value="1"/>
</dbReference>
<evidence type="ECO:0000313" key="3">
    <source>
        <dbReference type="EMBL" id="EQD52552.1"/>
    </source>
</evidence>
<dbReference type="GO" id="GO:0030170">
    <property type="term" value="F:pyridoxal phosphate binding"/>
    <property type="evidence" value="ECO:0007669"/>
    <property type="project" value="InterPro"/>
</dbReference>
<comment type="caution">
    <text evidence="3">The sequence shown here is derived from an EMBL/GenBank/DDBJ whole genome shotgun (WGS) entry which is preliminary data.</text>
</comment>
<evidence type="ECO:0000256" key="1">
    <source>
        <dbReference type="ARBA" id="ARBA00008954"/>
    </source>
</evidence>